<name>A0A1I3DXJ8_9ACTN</name>
<evidence type="ECO:0000313" key="1">
    <source>
        <dbReference type="EMBL" id="SFH91171.1"/>
    </source>
</evidence>
<dbReference type="Proteomes" id="UP000198649">
    <property type="component" value="Unassembled WGS sequence"/>
</dbReference>
<accession>A0A1I3DXJ8</accession>
<proteinExistence type="predicted"/>
<dbReference type="EMBL" id="FOQG01000003">
    <property type="protein sequence ID" value="SFH91171.1"/>
    <property type="molecule type" value="Genomic_DNA"/>
</dbReference>
<sequence length="32" mass="3784">MDFTRDEMVWMNNALNEVIGGPEAIEDWEFHS</sequence>
<reference evidence="1 2" key="1">
    <citation type="submission" date="2016-10" db="EMBL/GenBank/DDBJ databases">
        <authorList>
            <person name="de Groot N.N."/>
        </authorList>
    </citation>
    <scope>NUCLEOTIDE SEQUENCE [LARGE SCALE GENOMIC DNA]</scope>
    <source>
        <strain evidence="1 2">CGMCC 1.11156</strain>
    </source>
</reference>
<protein>
    <submittedName>
        <fullName evidence="1">Uncharacterized protein</fullName>
    </submittedName>
</protein>
<gene>
    <name evidence="1" type="ORF">SAMN05216561_103118</name>
</gene>
<evidence type="ECO:0000313" key="2">
    <source>
        <dbReference type="Proteomes" id="UP000198649"/>
    </source>
</evidence>
<organism evidence="1 2">
    <name type="scientific">Nocardioides psychrotolerans</name>
    <dbReference type="NCBI Taxonomy" id="1005945"/>
    <lineage>
        <taxon>Bacteria</taxon>
        <taxon>Bacillati</taxon>
        <taxon>Actinomycetota</taxon>
        <taxon>Actinomycetes</taxon>
        <taxon>Propionibacteriales</taxon>
        <taxon>Nocardioidaceae</taxon>
        <taxon>Nocardioides</taxon>
    </lineage>
</organism>
<keyword evidence="2" id="KW-1185">Reference proteome</keyword>
<dbReference type="AlphaFoldDB" id="A0A1I3DXJ8"/>